<feature type="transmembrane region" description="Helical" evidence="10">
    <location>
        <begin position="95"/>
        <end position="125"/>
    </location>
</feature>
<evidence type="ECO:0000256" key="7">
    <source>
        <dbReference type="ARBA" id="ARBA00023133"/>
    </source>
</evidence>
<evidence type="ECO:0000256" key="6">
    <source>
        <dbReference type="ARBA" id="ARBA00022989"/>
    </source>
</evidence>
<feature type="transmembrane region" description="Helical" evidence="10">
    <location>
        <begin position="12"/>
        <end position="31"/>
    </location>
</feature>
<evidence type="ECO:0000256" key="2">
    <source>
        <dbReference type="ARBA" id="ARBA00012292"/>
    </source>
</evidence>
<feature type="transmembrane region" description="Helical" evidence="10">
    <location>
        <begin position="211"/>
        <end position="233"/>
    </location>
</feature>
<evidence type="ECO:0000313" key="12">
    <source>
        <dbReference type="Proteomes" id="UP000007845"/>
    </source>
</evidence>
<dbReference type="AlphaFoldDB" id="F0JJZ9"/>
<protein>
    <recommendedName>
        <fullName evidence="2">heme o synthase</fullName>
        <ecNumber evidence="2">2.5.1.141</ecNumber>
    </recommendedName>
</protein>
<comment type="catalytic activity">
    <reaction evidence="9">
        <text>heme b + (2E,6E)-farnesyl diphosphate + H2O = Fe(II)-heme o + diphosphate</text>
        <dbReference type="Rhea" id="RHEA:28070"/>
        <dbReference type="ChEBI" id="CHEBI:15377"/>
        <dbReference type="ChEBI" id="CHEBI:33019"/>
        <dbReference type="ChEBI" id="CHEBI:60344"/>
        <dbReference type="ChEBI" id="CHEBI:60530"/>
        <dbReference type="ChEBI" id="CHEBI:175763"/>
        <dbReference type="EC" id="2.5.1.141"/>
    </reaction>
</comment>
<dbReference type="eggNOG" id="COG0109">
    <property type="taxonomic scope" value="Bacteria"/>
</dbReference>
<accession>F0JJZ9</accession>
<evidence type="ECO:0000256" key="10">
    <source>
        <dbReference type="SAM" id="Phobius"/>
    </source>
</evidence>
<evidence type="ECO:0000256" key="1">
    <source>
        <dbReference type="ARBA" id="ARBA00004141"/>
    </source>
</evidence>
<dbReference type="KEGG" id="ddn:DND132_3045"/>
<dbReference type="Pfam" id="PF01040">
    <property type="entry name" value="UbiA"/>
    <property type="match status" value="1"/>
</dbReference>
<evidence type="ECO:0000313" key="11">
    <source>
        <dbReference type="EMBL" id="EGB16248.1"/>
    </source>
</evidence>
<evidence type="ECO:0000256" key="8">
    <source>
        <dbReference type="ARBA" id="ARBA00023136"/>
    </source>
</evidence>
<dbReference type="InterPro" id="IPR000537">
    <property type="entry name" value="UbiA_prenyltransferase"/>
</dbReference>
<keyword evidence="5 10" id="KW-0812">Transmembrane</keyword>
<dbReference type="InterPro" id="IPR044878">
    <property type="entry name" value="UbiA_sf"/>
</dbReference>
<evidence type="ECO:0000256" key="3">
    <source>
        <dbReference type="ARBA" id="ARBA00022475"/>
    </source>
</evidence>
<dbReference type="HOGENOM" id="CLU_029631_3_1_7"/>
<dbReference type="PANTHER" id="PTHR43448:SF2">
    <property type="entry name" value="PROTOHEME IX FARNESYLTRANSFERASE, MITOCHONDRIAL"/>
    <property type="match status" value="1"/>
</dbReference>
<keyword evidence="7" id="KW-0350">Heme biosynthesis</keyword>
<dbReference type="RefSeq" id="WP_014323672.1">
    <property type="nucleotide sequence ID" value="NC_016803.1"/>
</dbReference>
<evidence type="ECO:0000256" key="5">
    <source>
        <dbReference type="ARBA" id="ARBA00022692"/>
    </source>
</evidence>
<gene>
    <name evidence="11" type="ORF">DND132_3045</name>
</gene>
<dbReference type="InterPro" id="IPR006369">
    <property type="entry name" value="Protohaem_IX_farnesylTrfase"/>
</dbReference>
<feature type="transmembrane region" description="Helical" evidence="10">
    <location>
        <begin position="239"/>
        <end position="257"/>
    </location>
</feature>
<dbReference type="Gene3D" id="1.10.357.140">
    <property type="entry name" value="UbiA prenyltransferase"/>
    <property type="match status" value="1"/>
</dbReference>
<keyword evidence="6 10" id="KW-1133">Transmembrane helix</keyword>
<dbReference type="GO" id="GO:0006783">
    <property type="term" value="P:heme biosynthetic process"/>
    <property type="evidence" value="ECO:0007669"/>
    <property type="project" value="UniProtKB-KW"/>
</dbReference>
<keyword evidence="12" id="KW-1185">Reference proteome</keyword>
<dbReference type="GO" id="GO:0008495">
    <property type="term" value="F:protoheme IX farnesyltransferase activity"/>
    <property type="evidence" value="ECO:0007669"/>
    <property type="project" value="UniProtKB-EC"/>
</dbReference>
<proteinExistence type="predicted"/>
<dbReference type="PANTHER" id="PTHR43448">
    <property type="entry name" value="PROTOHEME IX FARNESYLTRANSFERASE, MITOCHONDRIAL"/>
    <property type="match status" value="1"/>
</dbReference>
<feature type="transmembrane region" description="Helical" evidence="10">
    <location>
        <begin position="43"/>
        <end position="64"/>
    </location>
</feature>
<dbReference type="STRING" id="641491.DND132_3045"/>
<keyword evidence="8 10" id="KW-0472">Membrane</keyword>
<dbReference type="Proteomes" id="UP000007845">
    <property type="component" value="Chromosome"/>
</dbReference>
<keyword evidence="4 11" id="KW-0808">Transferase</keyword>
<organism evidence="11 12">
    <name type="scientific">Pseudodesulfovibrio mercurii</name>
    <dbReference type="NCBI Taxonomy" id="641491"/>
    <lineage>
        <taxon>Bacteria</taxon>
        <taxon>Pseudomonadati</taxon>
        <taxon>Thermodesulfobacteriota</taxon>
        <taxon>Desulfovibrionia</taxon>
        <taxon>Desulfovibrionales</taxon>
        <taxon>Desulfovibrionaceae</taxon>
    </lineage>
</organism>
<keyword evidence="3" id="KW-1003">Cell membrane</keyword>
<sequence>MIADRLASMAALIRPKVSLAVAAGSLFGALYHGHLHGGVQMGAAFTAAAGAFLLCGGCSALNQVQERGRDARMARTRERPLASGRMTPGRGALRAGLFGGAGLLLFFLAGGWPVLLAGLAVVAVYNGLYTPLKTVSPTALLAGGVAGAAPPLTGWLAAGGPVLDPHILGVTAIFYLWQVPHFWLLAEKHRADYIRAGFAVLGPGLDPKLRAGLMGVWVAAYFTALGCFAGLAGPASLRAFVPPVLLLAGAAAAWLAASDHPRPALAAMHCSLPLGLATLLLATT</sequence>
<evidence type="ECO:0000256" key="9">
    <source>
        <dbReference type="ARBA" id="ARBA00047690"/>
    </source>
</evidence>
<dbReference type="EC" id="2.5.1.141" evidence="2"/>
<evidence type="ECO:0000256" key="4">
    <source>
        <dbReference type="ARBA" id="ARBA00022679"/>
    </source>
</evidence>
<dbReference type="EMBL" id="CP003220">
    <property type="protein sequence ID" value="EGB16248.1"/>
    <property type="molecule type" value="Genomic_DNA"/>
</dbReference>
<comment type="subcellular location">
    <subcellularLocation>
        <location evidence="1">Membrane</location>
        <topology evidence="1">Multi-pass membrane protein</topology>
    </subcellularLocation>
</comment>
<feature type="transmembrane region" description="Helical" evidence="10">
    <location>
        <begin position="166"/>
        <end position="186"/>
    </location>
</feature>
<name>F0JJZ9_9BACT</name>
<dbReference type="GO" id="GO:0016020">
    <property type="term" value="C:membrane"/>
    <property type="evidence" value="ECO:0007669"/>
    <property type="project" value="UniProtKB-SubCell"/>
</dbReference>
<reference evidence="11 12" key="1">
    <citation type="journal article" date="2011" name="J. Bacteriol.">
        <title>Genome sequence of the mercury-methylating strain Desulfovibrio desulfuricans ND132.</title>
        <authorList>
            <person name="Brown S.D."/>
            <person name="Gilmour C.C."/>
            <person name="Kucken A.M."/>
            <person name="Wall J.D."/>
            <person name="Elias D.A."/>
            <person name="Brandt C.C."/>
            <person name="Podar M."/>
            <person name="Chertkov O."/>
            <person name="Held B."/>
            <person name="Bruce D.C."/>
            <person name="Detter J.C."/>
            <person name="Tapia R."/>
            <person name="Han C.S."/>
            <person name="Goodwin L.A."/>
            <person name="Cheng J.F."/>
            <person name="Pitluck S."/>
            <person name="Woyke T."/>
            <person name="Mikhailova N."/>
            <person name="Ivanova N.N."/>
            <person name="Han J."/>
            <person name="Lucas S."/>
            <person name="Lapidus A.L."/>
            <person name="Land M.L."/>
            <person name="Hauser L.J."/>
            <person name="Palumbo A.V."/>
        </authorList>
    </citation>
    <scope>NUCLEOTIDE SEQUENCE [LARGE SCALE GENOMIC DNA]</scope>
    <source>
        <strain evidence="11 12">ND132</strain>
    </source>
</reference>